<evidence type="ECO:0000313" key="2">
    <source>
        <dbReference type="EMBL" id="GLQ18437.1"/>
    </source>
</evidence>
<sequence length="271" mass="30799">MKPSRDIATLIEIMRRLRDPNGGCPWDLEQDFNSIKPHTIEEAYEVADAIERNDFTDLKAELGDLLFQPIYYAQMADEIDEFDFGDIVYGICEKLIRRHPHVFEELNLDNAQGVNANWENIKAAERAAKSKGTSGKAPSVLDDVPRALPALTRANKLAKRAARVGFDWPDAQGALDKVVEETKEVADEIRSGDQAKIEEEIGDLLFAMTSLARKLNVDPEEALSNANQKFIRRFQHVEKRCRDENIQIEDAGLEKLEGFWTEIRKTDKIEN</sequence>
<dbReference type="CDD" id="cd11529">
    <property type="entry name" value="NTP-PPase_MazG_Cterm"/>
    <property type="match status" value="1"/>
</dbReference>
<reference evidence="2" key="1">
    <citation type="journal article" date="2014" name="Int. J. Syst. Evol. Microbiol.">
        <title>Complete genome of a new Firmicutes species belonging to the dominant human colonic microbiota ('Ruminococcus bicirculans') reveals two chromosomes and a selective capacity to utilize plant glucans.</title>
        <authorList>
            <consortium name="NISC Comparative Sequencing Program"/>
            <person name="Wegmann U."/>
            <person name="Louis P."/>
            <person name="Goesmann A."/>
            <person name="Henrissat B."/>
            <person name="Duncan S.H."/>
            <person name="Flint H.J."/>
        </authorList>
    </citation>
    <scope>NUCLEOTIDE SEQUENCE</scope>
    <source>
        <strain evidence="2">NBRC 107169</strain>
    </source>
</reference>
<dbReference type="CDD" id="cd11528">
    <property type="entry name" value="NTP-PPase_MazG_Nterm"/>
    <property type="match status" value="1"/>
</dbReference>
<name>A0ABQ5UUS0_9HYPH</name>
<dbReference type="NCBIfam" id="NF007113">
    <property type="entry name" value="PRK09562.1"/>
    <property type="match status" value="1"/>
</dbReference>
<accession>A0ABQ5UUS0</accession>
<reference evidence="2" key="2">
    <citation type="submission" date="2023-01" db="EMBL/GenBank/DDBJ databases">
        <title>Draft genome sequence of Maritalea porphyrae strain NBRC 107169.</title>
        <authorList>
            <person name="Sun Q."/>
            <person name="Mori K."/>
        </authorList>
    </citation>
    <scope>NUCLEOTIDE SEQUENCE</scope>
    <source>
        <strain evidence="2">NBRC 107169</strain>
    </source>
</reference>
<dbReference type="InterPro" id="IPR004518">
    <property type="entry name" value="MazG-like_dom"/>
</dbReference>
<dbReference type="SUPFAM" id="SSF101386">
    <property type="entry name" value="all-alpha NTP pyrophosphatases"/>
    <property type="match status" value="2"/>
</dbReference>
<feature type="domain" description="NTP pyrophosphohydrolase MazG-like" evidence="1">
    <location>
        <begin position="176"/>
        <end position="237"/>
    </location>
</feature>
<dbReference type="RefSeq" id="WP_284365368.1">
    <property type="nucleotide sequence ID" value="NZ_BSNI01000002.1"/>
</dbReference>
<evidence type="ECO:0000313" key="3">
    <source>
        <dbReference type="Proteomes" id="UP001161405"/>
    </source>
</evidence>
<organism evidence="2 3">
    <name type="scientific">Maritalea porphyrae</name>
    <dbReference type="NCBI Taxonomy" id="880732"/>
    <lineage>
        <taxon>Bacteria</taxon>
        <taxon>Pseudomonadati</taxon>
        <taxon>Pseudomonadota</taxon>
        <taxon>Alphaproteobacteria</taxon>
        <taxon>Hyphomicrobiales</taxon>
        <taxon>Devosiaceae</taxon>
        <taxon>Maritalea</taxon>
    </lineage>
</organism>
<dbReference type="Pfam" id="PF03819">
    <property type="entry name" value="MazG"/>
    <property type="match status" value="2"/>
</dbReference>
<dbReference type="NCBIfam" id="TIGR00444">
    <property type="entry name" value="mazG"/>
    <property type="match status" value="1"/>
</dbReference>
<dbReference type="EMBL" id="BSNI01000002">
    <property type="protein sequence ID" value="GLQ18437.1"/>
    <property type="molecule type" value="Genomic_DNA"/>
</dbReference>
<dbReference type="InterPro" id="IPR048011">
    <property type="entry name" value="NTP-PPase_MazG-like_C"/>
</dbReference>
<protein>
    <submittedName>
        <fullName evidence="2">Nucleoside triphosphate pyrophosphohydrolase</fullName>
    </submittedName>
</protein>
<dbReference type="InterPro" id="IPR011551">
    <property type="entry name" value="NTP_PyrPHydrolase_MazG"/>
</dbReference>
<dbReference type="PANTHER" id="PTHR30522:SF0">
    <property type="entry name" value="NUCLEOSIDE TRIPHOSPHATE PYROPHOSPHOHYDROLASE"/>
    <property type="match status" value="1"/>
</dbReference>
<dbReference type="PANTHER" id="PTHR30522">
    <property type="entry name" value="NUCLEOSIDE TRIPHOSPHATE PYROPHOSPHOHYDROLASE"/>
    <property type="match status" value="1"/>
</dbReference>
<comment type="caution">
    <text evidence="2">The sequence shown here is derived from an EMBL/GenBank/DDBJ whole genome shotgun (WGS) entry which is preliminary data.</text>
</comment>
<gene>
    <name evidence="2" type="ORF">GCM10007879_26860</name>
</gene>
<proteinExistence type="predicted"/>
<dbReference type="Proteomes" id="UP001161405">
    <property type="component" value="Unassembled WGS sequence"/>
</dbReference>
<evidence type="ECO:0000259" key="1">
    <source>
        <dbReference type="Pfam" id="PF03819"/>
    </source>
</evidence>
<dbReference type="InterPro" id="IPR048015">
    <property type="entry name" value="NTP-PPase_MazG-like_N"/>
</dbReference>
<keyword evidence="3" id="KW-1185">Reference proteome</keyword>
<feature type="domain" description="NTP pyrophosphohydrolase MazG-like" evidence="1">
    <location>
        <begin position="30"/>
        <end position="103"/>
    </location>
</feature>
<dbReference type="Gene3D" id="1.10.287.1080">
    <property type="entry name" value="MazG-like"/>
    <property type="match status" value="2"/>
</dbReference>